<evidence type="ECO:0000313" key="3">
    <source>
        <dbReference type="Proteomes" id="UP000008493"/>
    </source>
</evidence>
<dbReference type="RefSeq" id="XP_007327520.1">
    <property type="nucleotide sequence ID" value="XM_007327458.1"/>
</dbReference>
<dbReference type="KEGG" id="abp:AGABI1DRAFT111923"/>
<name>K5XE78_AGABU</name>
<dbReference type="GeneID" id="18823456"/>
<dbReference type="InParanoid" id="K5XE78"/>
<feature type="domain" description="F-box" evidence="1">
    <location>
        <begin position="1"/>
        <end position="45"/>
    </location>
</feature>
<evidence type="ECO:0000259" key="1">
    <source>
        <dbReference type="PROSITE" id="PS50181"/>
    </source>
</evidence>
<dbReference type="AlphaFoldDB" id="K5XE78"/>
<dbReference type="SUPFAM" id="SSF81383">
    <property type="entry name" value="F-box domain"/>
    <property type="match status" value="1"/>
</dbReference>
<evidence type="ECO:0000313" key="2">
    <source>
        <dbReference type="EMBL" id="EKM81648.1"/>
    </source>
</evidence>
<dbReference type="OrthoDB" id="3022179at2759"/>
<gene>
    <name evidence="2" type="ORF">AGABI1DRAFT_111923</name>
</gene>
<dbReference type="EMBL" id="JH971387">
    <property type="protein sequence ID" value="EKM81648.1"/>
    <property type="molecule type" value="Genomic_DNA"/>
</dbReference>
<keyword evidence="3" id="KW-1185">Reference proteome</keyword>
<accession>K5XE78</accession>
<dbReference type="OMA" id="DHYATIP"/>
<reference evidence="3" key="1">
    <citation type="journal article" date="2012" name="Proc. Natl. Acad. Sci. U.S.A.">
        <title>Genome sequence of the button mushroom Agaricus bisporus reveals mechanisms governing adaptation to a humic-rich ecological niche.</title>
        <authorList>
            <person name="Morin E."/>
            <person name="Kohler A."/>
            <person name="Baker A.R."/>
            <person name="Foulongne-Oriol M."/>
            <person name="Lombard V."/>
            <person name="Nagy L.G."/>
            <person name="Ohm R.A."/>
            <person name="Patyshakuliyeva A."/>
            <person name="Brun A."/>
            <person name="Aerts A.L."/>
            <person name="Bailey A.M."/>
            <person name="Billette C."/>
            <person name="Coutinho P.M."/>
            <person name="Deakin G."/>
            <person name="Doddapaneni H."/>
            <person name="Floudas D."/>
            <person name="Grimwood J."/>
            <person name="Hilden K."/>
            <person name="Kuees U."/>
            <person name="LaButti K.M."/>
            <person name="Lapidus A."/>
            <person name="Lindquist E.A."/>
            <person name="Lucas S.M."/>
            <person name="Murat C."/>
            <person name="Riley R.W."/>
            <person name="Salamov A.A."/>
            <person name="Schmutz J."/>
            <person name="Subramanian V."/>
            <person name="Woesten H.A.B."/>
            <person name="Xu J."/>
            <person name="Eastwood D.C."/>
            <person name="Foster G.D."/>
            <person name="Sonnenberg A.S."/>
            <person name="Cullen D."/>
            <person name="de Vries R.P."/>
            <person name="Lundell T."/>
            <person name="Hibbett D.S."/>
            <person name="Henrissat B."/>
            <person name="Burton K.S."/>
            <person name="Kerrigan R.W."/>
            <person name="Challen M.P."/>
            <person name="Grigoriev I.V."/>
            <person name="Martin F."/>
        </authorList>
    </citation>
    <scope>NUCLEOTIDE SEQUENCE [LARGE SCALE GENOMIC DNA]</scope>
    <source>
        <strain evidence="3">JB137-S8 / ATCC MYA-4627 / FGSC 10392</strain>
    </source>
</reference>
<dbReference type="Proteomes" id="UP000008493">
    <property type="component" value="Unassembled WGS sequence"/>
</dbReference>
<dbReference type="SMART" id="SM00256">
    <property type="entry name" value="FBOX"/>
    <property type="match status" value="1"/>
</dbReference>
<dbReference type="InterPro" id="IPR036047">
    <property type="entry name" value="F-box-like_dom_sf"/>
</dbReference>
<dbReference type="PROSITE" id="PS50181">
    <property type="entry name" value="FBOX"/>
    <property type="match status" value="1"/>
</dbReference>
<dbReference type="Gene3D" id="1.20.1280.50">
    <property type="match status" value="1"/>
</dbReference>
<sequence length="228" mass="25704">MITSLPSEILVKILVNLGSLELARISGVCRFWKALLENDTYLRCVCFKEPSPYFYVEGCEPILAPGPQDARIRFHPIVKRVYYQMGEAMSSIRIRDPKNHGPRLIDLTIQDHYATIPRTTRLDIEIISEENQNNRCKTVLPGIKLSISNPAGIRLRDFFSNIVAETTQMCDLVAYASGGICHQRMQPSLTFLKKAEILGKRKFYAGIESTKISRDGAINVKLCTVAKV</sequence>
<dbReference type="InterPro" id="IPR001810">
    <property type="entry name" value="F-box_dom"/>
</dbReference>
<organism evidence="2 3">
    <name type="scientific">Agaricus bisporus var. burnettii (strain JB137-S8 / ATCC MYA-4627 / FGSC 10392)</name>
    <name type="common">White button mushroom</name>
    <dbReference type="NCBI Taxonomy" id="597362"/>
    <lineage>
        <taxon>Eukaryota</taxon>
        <taxon>Fungi</taxon>
        <taxon>Dikarya</taxon>
        <taxon>Basidiomycota</taxon>
        <taxon>Agaricomycotina</taxon>
        <taxon>Agaricomycetes</taxon>
        <taxon>Agaricomycetidae</taxon>
        <taxon>Agaricales</taxon>
        <taxon>Agaricineae</taxon>
        <taxon>Agaricaceae</taxon>
        <taxon>Agaricus</taxon>
    </lineage>
</organism>
<protein>
    <recommendedName>
        <fullName evidence="1">F-box domain-containing protein</fullName>
    </recommendedName>
</protein>
<dbReference type="HOGENOM" id="CLU_1235104_0_0_1"/>
<proteinExistence type="predicted"/>
<dbReference type="Pfam" id="PF12937">
    <property type="entry name" value="F-box-like"/>
    <property type="match status" value="1"/>
</dbReference>